<dbReference type="EMBL" id="FUZZ01000005">
    <property type="protein sequence ID" value="SKD09468.1"/>
    <property type="molecule type" value="Genomic_DNA"/>
</dbReference>
<keyword evidence="1" id="KW-0812">Transmembrane</keyword>
<keyword evidence="1" id="KW-0472">Membrane</keyword>
<keyword evidence="3" id="KW-1185">Reference proteome</keyword>
<keyword evidence="1" id="KW-1133">Transmembrane helix</keyword>
<evidence type="ECO:0008006" key="4">
    <source>
        <dbReference type="Google" id="ProtNLM"/>
    </source>
</evidence>
<evidence type="ECO:0000256" key="1">
    <source>
        <dbReference type="SAM" id="Phobius"/>
    </source>
</evidence>
<evidence type="ECO:0000313" key="2">
    <source>
        <dbReference type="EMBL" id="SKD09468.1"/>
    </source>
</evidence>
<accession>A0A1T5PAQ5</accession>
<gene>
    <name evidence="2" type="ORF">SAMN05660461_5357</name>
</gene>
<dbReference type="AlphaFoldDB" id="A0A1T5PAQ5"/>
<organism evidence="2 3">
    <name type="scientific">Chitinophaga ginsengisegetis</name>
    <dbReference type="NCBI Taxonomy" id="393003"/>
    <lineage>
        <taxon>Bacteria</taxon>
        <taxon>Pseudomonadati</taxon>
        <taxon>Bacteroidota</taxon>
        <taxon>Chitinophagia</taxon>
        <taxon>Chitinophagales</taxon>
        <taxon>Chitinophagaceae</taxon>
        <taxon>Chitinophaga</taxon>
    </lineage>
</organism>
<proteinExistence type="predicted"/>
<evidence type="ECO:0000313" key="3">
    <source>
        <dbReference type="Proteomes" id="UP000190166"/>
    </source>
</evidence>
<dbReference type="RefSeq" id="WP_079472631.1">
    <property type="nucleotide sequence ID" value="NZ_FUZZ01000005.1"/>
</dbReference>
<reference evidence="2 3" key="1">
    <citation type="submission" date="2017-02" db="EMBL/GenBank/DDBJ databases">
        <authorList>
            <person name="Peterson S.W."/>
        </authorList>
    </citation>
    <scope>NUCLEOTIDE SEQUENCE [LARGE SCALE GENOMIC DNA]</scope>
    <source>
        <strain evidence="2 3">DSM 18108</strain>
    </source>
</reference>
<feature type="transmembrane region" description="Helical" evidence="1">
    <location>
        <begin position="20"/>
        <end position="38"/>
    </location>
</feature>
<dbReference type="Proteomes" id="UP000190166">
    <property type="component" value="Unassembled WGS sequence"/>
</dbReference>
<name>A0A1T5PAQ5_9BACT</name>
<protein>
    <recommendedName>
        <fullName evidence="4">FG-GAP repeat-containing protein</fullName>
    </recommendedName>
</protein>
<sequence length="168" mass="18575">MMEYNHPTSLNKSKSGQKYLPLIAVIVITGGLACYLVSDSIPVNDSLQVTTAIYQPDADHPEQDTCYGDFDADGQEDMAIVIDNSEKQSSRLLIISTNIMSGEKYVVFSENYSDKIKISAFRKGAKIIMNNDSPEASAVDGIIATGEDVKLAVVYDKQLQKFKTFYQE</sequence>